<feature type="signal peptide" evidence="3">
    <location>
        <begin position="1"/>
        <end position="23"/>
    </location>
</feature>
<organism evidence="5 6">
    <name type="scientific">Pseudoprevotella muciniphila</name>
    <dbReference type="NCBI Taxonomy" id="2133944"/>
    <lineage>
        <taxon>Bacteria</taxon>
        <taxon>Pseudomonadati</taxon>
        <taxon>Bacteroidota</taxon>
        <taxon>Bacteroidia</taxon>
        <taxon>Bacteroidales</taxon>
        <taxon>Prevotellaceae</taxon>
        <taxon>Pseudoprevotella</taxon>
    </lineage>
</organism>
<dbReference type="Proteomes" id="UP000249375">
    <property type="component" value="Chromosome"/>
</dbReference>
<evidence type="ECO:0000313" key="5">
    <source>
        <dbReference type="EMBL" id="QFQ13657.1"/>
    </source>
</evidence>
<dbReference type="RefSeq" id="WP_111897912.1">
    <property type="nucleotide sequence ID" value="NZ_CP033459.1"/>
</dbReference>
<feature type="domain" description="Imelysin-like" evidence="4">
    <location>
        <begin position="269"/>
        <end position="397"/>
    </location>
</feature>
<dbReference type="OrthoDB" id="9764688at2"/>
<dbReference type="GO" id="GO:0030313">
    <property type="term" value="C:cell envelope"/>
    <property type="evidence" value="ECO:0007669"/>
    <property type="project" value="UniProtKB-SubCell"/>
</dbReference>
<keyword evidence="6" id="KW-1185">Reference proteome</keyword>
<dbReference type="AlphaFoldDB" id="A0A5P8E9S6"/>
<dbReference type="EMBL" id="CP033459">
    <property type="protein sequence ID" value="QFQ13657.1"/>
    <property type="molecule type" value="Genomic_DNA"/>
</dbReference>
<dbReference type="InterPro" id="IPR018976">
    <property type="entry name" value="Imelysin-like"/>
</dbReference>
<protein>
    <submittedName>
        <fullName evidence="5">Peptidase M75</fullName>
    </submittedName>
</protein>
<evidence type="ECO:0000256" key="1">
    <source>
        <dbReference type="ARBA" id="ARBA00004196"/>
    </source>
</evidence>
<dbReference type="InterPro" id="IPR038352">
    <property type="entry name" value="Imelysin_sf"/>
</dbReference>
<dbReference type="PROSITE" id="PS51257">
    <property type="entry name" value="PROKAR_LIPOPROTEIN"/>
    <property type="match status" value="1"/>
</dbReference>
<sequence length="402" mass="44031">MKKNLFLLGLLTFVMSISFVSCGSDDEPQVNPNETDVTAANLDYNASNAAGWGNYMQKVAELLVEDATTLYNDWTVSYNGGESYAQSFINHTGSNGYSSAMNCIDEIIEGCKTIANEVGSAKIGDPYTLYISGRTIDALYAVESWYSWHSIDDYSNNIVSIRNAYFGSRDGSPATASIATLVASKNASLDIEVRNKIRAAWNAIQSIPAPFRSHINSTEAKVAAEACADLYDCLNENLKPYLNSNASNGTITEAELQPIVENYVNVVVVPTYKELVEKNQKLLDAVKAFRISPSNSNFQTCASAWLAAREPWETSEAFLFGPVADKGLDPNMDSWPLDQKGITDIIKSGNFDALNWSGEYEEEAEEGPSSQHATDIANAQSLRGFHTLEFLIFKDGKARTVN</sequence>
<name>A0A5P8E9S6_9BACT</name>
<evidence type="ECO:0000313" key="6">
    <source>
        <dbReference type="Proteomes" id="UP000249375"/>
    </source>
</evidence>
<keyword evidence="2 3" id="KW-0732">Signal</keyword>
<dbReference type="CDD" id="cd14661">
    <property type="entry name" value="Imelysin_like_PIBO"/>
    <property type="match status" value="1"/>
</dbReference>
<feature type="chain" id="PRO_5024426482" evidence="3">
    <location>
        <begin position="24"/>
        <end position="402"/>
    </location>
</feature>
<feature type="domain" description="Imelysin-like" evidence="4">
    <location>
        <begin position="44"/>
        <end position="231"/>
    </location>
</feature>
<proteinExistence type="predicted"/>
<reference evidence="5 6" key="1">
    <citation type="submission" date="2018-11" db="EMBL/GenBank/DDBJ databases">
        <authorList>
            <person name="Na S.W."/>
            <person name="Baik M."/>
        </authorList>
    </citation>
    <scope>NUCLEOTIDE SEQUENCE [LARGE SCALE GENOMIC DNA]</scope>
    <source>
        <strain evidence="5 6">E39</strain>
    </source>
</reference>
<evidence type="ECO:0000256" key="2">
    <source>
        <dbReference type="ARBA" id="ARBA00022729"/>
    </source>
</evidence>
<gene>
    <name evidence="5" type="ORF">C7Y71_000985</name>
</gene>
<evidence type="ECO:0000256" key="3">
    <source>
        <dbReference type="SAM" id="SignalP"/>
    </source>
</evidence>
<accession>A0A5P8E9S6</accession>
<dbReference type="Gene3D" id="1.20.1420.20">
    <property type="entry name" value="M75 peptidase, HXXE motif"/>
    <property type="match status" value="2"/>
</dbReference>
<dbReference type="Pfam" id="PF09375">
    <property type="entry name" value="Peptidase_M75"/>
    <property type="match status" value="2"/>
</dbReference>
<evidence type="ECO:0000259" key="4">
    <source>
        <dbReference type="Pfam" id="PF09375"/>
    </source>
</evidence>
<dbReference type="KEGG" id="alq:C7Y71_000985"/>
<comment type="subcellular location">
    <subcellularLocation>
        <location evidence="1">Cell envelope</location>
    </subcellularLocation>
</comment>